<dbReference type="Pfam" id="PF19567">
    <property type="entry name" value="CpsB_CapC"/>
    <property type="match status" value="1"/>
</dbReference>
<evidence type="ECO:0000256" key="1">
    <source>
        <dbReference type="ARBA" id="ARBA00005750"/>
    </source>
</evidence>
<keyword evidence="4" id="KW-0904">Protein phosphatase</keyword>
<dbReference type="Gene3D" id="3.20.20.140">
    <property type="entry name" value="Metal-dependent hydrolases"/>
    <property type="match status" value="1"/>
</dbReference>
<dbReference type="PANTHER" id="PTHR39181">
    <property type="entry name" value="TYROSINE-PROTEIN PHOSPHATASE YWQE"/>
    <property type="match status" value="1"/>
</dbReference>
<dbReference type="SUPFAM" id="SSF89550">
    <property type="entry name" value="PHP domain-like"/>
    <property type="match status" value="1"/>
</dbReference>
<reference evidence="7" key="1">
    <citation type="submission" date="2023-12" db="EMBL/GenBank/DDBJ databases">
        <title>Novel isolates from deep terrestrial aquifers shed light on the physiology and ecology of the class Limnochordia.</title>
        <authorList>
            <person name="Karnachuk O.V."/>
            <person name="Lukina A.P."/>
            <person name="Avakyan M.R."/>
            <person name="Kadnikov V."/>
            <person name="Begmatov S."/>
            <person name="Beletsky A.V."/>
            <person name="Mardanov A.V."/>
            <person name="Ravin N.V."/>
        </authorList>
    </citation>
    <scope>NUCLEOTIDE SEQUENCE [LARGE SCALE GENOMIC DNA]</scope>
    <source>
        <strain evidence="7">LN</strain>
    </source>
</reference>
<proteinExistence type="inferred from homology"/>
<name>A0ABZ1BPX8_9FIRM</name>
<evidence type="ECO:0000313" key="7">
    <source>
        <dbReference type="Proteomes" id="UP001333102"/>
    </source>
</evidence>
<dbReference type="EC" id="3.1.3.48" evidence="2"/>
<dbReference type="RefSeq" id="WP_324669263.1">
    <property type="nucleotide sequence ID" value="NZ_CP141614.1"/>
</dbReference>
<dbReference type="PANTHER" id="PTHR39181:SF1">
    <property type="entry name" value="TYROSINE-PROTEIN PHOSPHATASE YWQE"/>
    <property type="match status" value="1"/>
</dbReference>
<comment type="similarity">
    <text evidence="1">Belongs to the metallo-dependent hydrolases superfamily. CpsB/CapC family.</text>
</comment>
<evidence type="ECO:0000256" key="3">
    <source>
        <dbReference type="ARBA" id="ARBA00022801"/>
    </source>
</evidence>
<keyword evidence="3 6" id="KW-0378">Hydrolase</keyword>
<dbReference type="PIRSF" id="PIRSF016557">
    <property type="entry name" value="Caps_synth_CpsB"/>
    <property type="match status" value="1"/>
</dbReference>
<evidence type="ECO:0000256" key="4">
    <source>
        <dbReference type="ARBA" id="ARBA00022912"/>
    </source>
</evidence>
<organism evidence="6 7">
    <name type="scientific">Geochorda subterranea</name>
    <dbReference type="NCBI Taxonomy" id="3109564"/>
    <lineage>
        <taxon>Bacteria</taxon>
        <taxon>Bacillati</taxon>
        <taxon>Bacillota</taxon>
        <taxon>Limnochordia</taxon>
        <taxon>Limnochordales</taxon>
        <taxon>Geochordaceae</taxon>
        <taxon>Geochorda</taxon>
    </lineage>
</organism>
<dbReference type="InterPro" id="IPR016195">
    <property type="entry name" value="Pol/histidinol_Pase-like"/>
</dbReference>
<evidence type="ECO:0000313" key="6">
    <source>
        <dbReference type="EMBL" id="WRP14876.1"/>
    </source>
</evidence>
<dbReference type="GO" id="GO:0004725">
    <property type="term" value="F:protein tyrosine phosphatase activity"/>
    <property type="evidence" value="ECO:0007669"/>
    <property type="project" value="UniProtKB-EC"/>
</dbReference>
<evidence type="ECO:0000256" key="2">
    <source>
        <dbReference type="ARBA" id="ARBA00013064"/>
    </source>
</evidence>
<evidence type="ECO:0000256" key="5">
    <source>
        <dbReference type="ARBA" id="ARBA00051722"/>
    </source>
</evidence>
<protein>
    <recommendedName>
        <fullName evidence="2">protein-tyrosine-phosphatase</fullName>
        <ecNumber evidence="2">3.1.3.48</ecNumber>
    </recommendedName>
</protein>
<dbReference type="Proteomes" id="UP001333102">
    <property type="component" value="Chromosome"/>
</dbReference>
<comment type="catalytic activity">
    <reaction evidence="5">
        <text>O-phospho-L-tyrosyl-[protein] + H2O = L-tyrosyl-[protein] + phosphate</text>
        <dbReference type="Rhea" id="RHEA:10684"/>
        <dbReference type="Rhea" id="RHEA-COMP:10136"/>
        <dbReference type="Rhea" id="RHEA-COMP:20101"/>
        <dbReference type="ChEBI" id="CHEBI:15377"/>
        <dbReference type="ChEBI" id="CHEBI:43474"/>
        <dbReference type="ChEBI" id="CHEBI:46858"/>
        <dbReference type="ChEBI" id="CHEBI:61978"/>
        <dbReference type="EC" id="3.1.3.48"/>
    </reaction>
</comment>
<dbReference type="InterPro" id="IPR016667">
    <property type="entry name" value="Caps_polysacc_synth_CpsB/CapC"/>
</dbReference>
<gene>
    <name evidence="6" type="ORF">VLY81_01505</name>
</gene>
<accession>A0ABZ1BPX8</accession>
<keyword evidence="7" id="KW-1185">Reference proteome</keyword>
<dbReference type="EMBL" id="CP141614">
    <property type="protein sequence ID" value="WRP14876.1"/>
    <property type="molecule type" value="Genomic_DNA"/>
</dbReference>
<sequence>MDVHHHLLPGLDDGPRDWGQALELAREAARAGIRTVVATPHVRPGRPGQPTRAAVVEMVDELRSRLASEGVELEVLPGAEVYPVPDLPRWLAGEGGASWELGQGSQVRYLLLDLPFDRLPPNFDRLIFEVALAGVTPVIAHPERNRQLAERPQLLAPLVEQGAVVQVTAGSLVGGFGREAQQAGLWLVRRGLARVVATDAHDVVRRSPLAMREAWRHLSRHVGVAMAEHLCSRWPLQVARGEPLDAASPLSGAAPERRAPAGVRSLARGLRAWWERMVSSV</sequence>